<organism evidence="2">
    <name type="scientific">Ammonifex degensii</name>
    <dbReference type="NCBI Taxonomy" id="42838"/>
    <lineage>
        <taxon>Bacteria</taxon>
        <taxon>Bacillati</taxon>
        <taxon>Bacillota</taxon>
        <taxon>Clostridia</taxon>
        <taxon>Thermoanaerobacterales</taxon>
        <taxon>Thermoanaerobacteraceae</taxon>
        <taxon>Ammonifex</taxon>
    </lineage>
</organism>
<name>A0A7C2EJ04_9THEO</name>
<evidence type="ECO:0000259" key="1">
    <source>
        <dbReference type="Pfam" id="PF01807"/>
    </source>
</evidence>
<dbReference type="GO" id="GO:0008270">
    <property type="term" value="F:zinc ion binding"/>
    <property type="evidence" value="ECO:0007669"/>
    <property type="project" value="InterPro"/>
</dbReference>
<dbReference type="EMBL" id="DSMU01000062">
    <property type="protein sequence ID" value="HEL65243.1"/>
    <property type="molecule type" value="Genomic_DNA"/>
</dbReference>
<dbReference type="SUPFAM" id="SSF57783">
    <property type="entry name" value="Zinc beta-ribbon"/>
    <property type="match status" value="1"/>
</dbReference>
<gene>
    <name evidence="2" type="ORF">ENQ34_00980</name>
</gene>
<sequence length="206" mass="22890">MSGKVKPAGISQAGAAQGARAGKPFPYRYSTTGLAPIQLVLSRLKGVRRTSRGWIALCPAHSDRSPSLSVREARDGRVLLYCFAGCPTEAVCAALGLSLADLFPDRRRLHSPVAWQRLQEIAARMREQEAEAAFEAWRTATIRGLGVLERACRRVIHEGPGNPGFVVACELEPRVGYLLDVLLNGPRELQMEFYQRDWTEEFKWLV</sequence>
<dbReference type="GO" id="GO:0006260">
    <property type="term" value="P:DNA replication"/>
    <property type="evidence" value="ECO:0007669"/>
    <property type="project" value="InterPro"/>
</dbReference>
<dbReference type="Gene3D" id="3.90.580.10">
    <property type="entry name" value="Zinc finger, CHC2-type domain"/>
    <property type="match status" value="1"/>
</dbReference>
<dbReference type="Pfam" id="PF01807">
    <property type="entry name" value="Zn_ribbon_DnaG"/>
    <property type="match status" value="1"/>
</dbReference>
<dbReference type="InterPro" id="IPR002694">
    <property type="entry name" value="Znf_CHC2"/>
</dbReference>
<dbReference type="AlphaFoldDB" id="A0A7C2EJ04"/>
<protein>
    <recommendedName>
        <fullName evidence="1">Zinc finger CHC2-type domain-containing protein</fullName>
    </recommendedName>
</protein>
<dbReference type="GO" id="GO:0003677">
    <property type="term" value="F:DNA binding"/>
    <property type="evidence" value="ECO:0007669"/>
    <property type="project" value="InterPro"/>
</dbReference>
<accession>A0A7C2EJ04</accession>
<comment type="caution">
    <text evidence="2">The sequence shown here is derived from an EMBL/GenBank/DDBJ whole genome shotgun (WGS) entry which is preliminary data.</text>
</comment>
<evidence type="ECO:0000313" key="2">
    <source>
        <dbReference type="EMBL" id="HEL65243.1"/>
    </source>
</evidence>
<dbReference type="GO" id="GO:0003899">
    <property type="term" value="F:DNA-directed RNA polymerase activity"/>
    <property type="evidence" value="ECO:0007669"/>
    <property type="project" value="InterPro"/>
</dbReference>
<reference evidence="2" key="1">
    <citation type="journal article" date="2020" name="mSystems">
        <title>Genome- and Community-Level Interaction Insights into Carbon Utilization and Element Cycling Functions of Hydrothermarchaeota in Hydrothermal Sediment.</title>
        <authorList>
            <person name="Zhou Z."/>
            <person name="Liu Y."/>
            <person name="Xu W."/>
            <person name="Pan J."/>
            <person name="Luo Z.H."/>
            <person name="Li M."/>
        </authorList>
    </citation>
    <scope>NUCLEOTIDE SEQUENCE [LARGE SCALE GENOMIC DNA]</scope>
    <source>
        <strain evidence="2">SpSt-300</strain>
    </source>
</reference>
<feature type="domain" description="Zinc finger CHC2-type" evidence="1">
    <location>
        <begin position="45"/>
        <end position="86"/>
    </location>
</feature>
<proteinExistence type="predicted"/>
<dbReference type="InterPro" id="IPR036977">
    <property type="entry name" value="DNA_primase_Znf_CHC2"/>
</dbReference>